<comment type="caution">
    <text evidence="5">The sequence shown here is derived from an EMBL/GenBank/DDBJ whole genome shotgun (WGS) entry which is preliminary data.</text>
</comment>
<dbReference type="PANTHER" id="PTHR12599:SF0">
    <property type="entry name" value="PTERIN-4-ALPHA-CARBINOLAMINE DEHYDRATASE"/>
    <property type="match status" value="1"/>
</dbReference>
<comment type="catalytic activity">
    <reaction evidence="1 4">
        <text>(4aS,6R)-4a-hydroxy-L-erythro-5,6,7,8-tetrahydrobiopterin = (6R)-L-erythro-6,7-dihydrobiopterin + H2O</text>
        <dbReference type="Rhea" id="RHEA:11920"/>
        <dbReference type="ChEBI" id="CHEBI:15377"/>
        <dbReference type="ChEBI" id="CHEBI:15642"/>
        <dbReference type="ChEBI" id="CHEBI:43120"/>
        <dbReference type="EC" id="4.2.1.96"/>
    </reaction>
</comment>
<dbReference type="EMBL" id="MQUA01000013">
    <property type="protein sequence ID" value="PQB06991.1"/>
    <property type="molecule type" value="Genomic_DNA"/>
</dbReference>
<organism evidence="5 6">
    <name type="scientific">Polaribacter filamentus</name>
    <dbReference type="NCBI Taxonomy" id="53483"/>
    <lineage>
        <taxon>Bacteria</taxon>
        <taxon>Pseudomonadati</taxon>
        <taxon>Bacteroidota</taxon>
        <taxon>Flavobacteriia</taxon>
        <taxon>Flavobacteriales</taxon>
        <taxon>Flavobacteriaceae</taxon>
    </lineage>
</organism>
<accession>A0A2S7KWI0</accession>
<evidence type="ECO:0000313" key="5">
    <source>
        <dbReference type="EMBL" id="PQB06991.1"/>
    </source>
</evidence>
<dbReference type="Pfam" id="PF01329">
    <property type="entry name" value="Pterin_4a"/>
    <property type="match status" value="1"/>
</dbReference>
<keyword evidence="3 4" id="KW-0456">Lyase</keyword>
<proteinExistence type="inferred from homology"/>
<dbReference type="AlphaFoldDB" id="A0A2S7KWI0"/>
<dbReference type="Proteomes" id="UP000239522">
    <property type="component" value="Unassembled WGS sequence"/>
</dbReference>
<dbReference type="OrthoDB" id="9794987at2"/>
<dbReference type="Gene3D" id="3.30.1360.20">
    <property type="entry name" value="Transcriptional coactivator/pterin dehydratase"/>
    <property type="match status" value="1"/>
</dbReference>
<keyword evidence="6" id="KW-1185">Reference proteome</keyword>
<dbReference type="NCBIfam" id="NF002017">
    <property type="entry name" value="PRK00823.1-2"/>
    <property type="match status" value="1"/>
</dbReference>
<dbReference type="InterPro" id="IPR036428">
    <property type="entry name" value="PCD_sf"/>
</dbReference>
<evidence type="ECO:0000313" key="6">
    <source>
        <dbReference type="Proteomes" id="UP000239522"/>
    </source>
</evidence>
<protein>
    <recommendedName>
        <fullName evidence="4">Putative pterin-4-alpha-carbinolamine dehydratase</fullName>
        <shortName evidence="4">PHS</shortName>
        <ecNumber evidence="4">4.2.1.96</ecNumber>
    </recommendedName>
    <alternativeName>
        <fullName evidence="4">4-alpha-hydroxy-tetrahydropterin dehydratase</fullName>
    </alternativeName>
    <alternativeName>
        <fullName evidence="4">Pterin carbinolamine dehydratase</fullName>
        <shortName evidence="4">PCD</shortName>
    </alternativeName>
</protein>
<dbReference type="EC" id="4.2.1.96" evidence="4"/>
<evidence type="ECO:0000256" key="1">
    <source>
        <dbReference type="ARBA" id="ARBA00001554"/>
    </source>
</evidence>
<comment type="similarity">
    <text evidence="2 4">Belongs to the pterin-4-alpha-carbinolamine dehydratase family.</text>
</comment>
<dbReference type="PANTHER" id="PTHR12599">
    <property type="entry name" value="PTERIN-4-ALPHA-CARBINOLAMINE DEHYDRATASE"/>
    <property type="match status" value="1"/>
</dbReference>
<dbReference type="GO" id="GO:0006729">
    <property type="term" value="P:tetrahydrobiopterin biosynthetic process"/>
    <property type="evidence" value="ECO:0007669"/>
    <property type="project" value="InterPro"/>
</dbReference>
<evidence type="ECO:0000256" key="3">
    <source>
        <dbReference type="ARBA" id="ARBA00023239"/>
    </source>
</evidence>
<dbReference type="InterPro" id="IPR001533">
    <property type="entry name" value="Pterin_deHydtase"/>
</dbReference>
<reference evidence="5 6" key="1">
    <citation type="submission" date="2016-11" db="EMBL/GenBank/DDBJ databases">
        <title>Trade-off between light-utilization and light-protection in marine flavobacteria.</title>
        <authorList>
            <person name="Kumagai Y."/>
        </authorList>
    </citation>
    <scope>NUCLEOTIDE SEQUENCE [LARGE SCALE GENOMIC DNA]</scope>
    <source>
        <strain evidence="5 6">ATCC 700397</strain>
    </source>
</reference>
<dbReference type="SUPFAM" id="SSF55248">
    <property type="entry name" value="PCD-like"/>
    <property type="match status" value="1"/>
</dbReference>
<evidence type="ECO:0000256" key="2">
    <source>
        <dbReference type="ARBA" id="ARBA00006472"/>
    </source>
</evidence>
<dbReference type="RefSeq" id="WP_104809229.1">
    <property type="nucleotide sequence ID" value="NZ_MQUA01000013.1"/>
</dbReference>
<name>A0A2S7KWI0_9FLAO</name>
<dbReference type="HAMAP" id="MF_00434">
    <property type="entry name" value="Pterin_4_alpha"/>
    <property type="match status" value="1"/>
</dbReference>
<evidence type="ECO:0000256" key="4">
    <source>
        <dbReference type="HAMAP-Rule" id="MF_00434"/>
    </source>
</evidence>
<dbReference type="NCBIfam" id="NF002018">
    <property type="entry name" value="PRK00823.1-3"/>
    <property type="match status" value="1"/>
</dbReference>
<dbReference type="GO" id="GO:0008124">
    <property type="term" value="F:4-alpha-hydroxytetrahydrobiopterin dehydratase activity"/>
    <property type="evidence" value="ECO:0007669"/>
    <property type="project" value="UniProtKB-UniRule"/>
</dbReference>
<gene>
    <name evidence="5" type="ORF">BST83_07365</name>
</gene>
<sequence length="96" mass="11269">MTNLNKQEIQDRMKEIDVLWILEGKFIHREIIFKDFVEAFSFMTAVAMIAEKSDHHPNWKNVYNNVTISLNTHDADGLTKKDFQLAKGIDQILKNY</sequence>